<evidence type="ECO:0000313" key="1">
    <source>
        <dbReference type="EMBL" id="EFP13319.1"/>
    </source>
</evidence>
<organism evidence="2">
    <name type="scientific">Caenorhabditis remanei</name>
    <name type="common">Caenorhabditis vulgaris</name>
    <dbReference type="NCBI Taxonomy" id="31234"/>
    <lineage>
        <taxon>Eukaryota</taxon>
        <taxon>Metazoa</taxon>
        <taxon>Ecdysozoa</taxon>
        <taxon>Nematoda</taxon>
        <taxon>Chromadorea</taxon>
        <taxon>Rhabditida</taxon>
        <taxon>Rhabditina</taxon>
        <taxon>Rhabditomorpha</taxon>
        <taxon>Rhabditoidea</taxon>
        <taxon>Rhabditidae</taxon>
        <taxon>Peloderinae</taxon>
        <taxon>Caenorhabditis</taxon>
    </lineage>
</organism>
<evidence type="ECO:0000313" key="2">
    <source>
        <dbReference type="Proteomes" id="UP000008281"/>
    </source>
</evidence>
<dbReference type="HOGENOM" id="CLU_1662451_0_0_1"/>
<dbReference type="AlphaFoldDB" id="E3N060"/>
<dbReference type="Proteomes" id="UP000008281">
    <property type="component" value="Unassembled WGS sequence"/>
</dbReference>
<keyword evidence="2" id="KW-1185">Reference proteome</keyword>
<sequence length="159" mass="17847">MSTEQAGQYAFMMAPSTQSSFFRHFEKMQTRNRCHRNIFLASLVNDDDCASLIEEIGSKGLSKSEFIAKQIETPTATSENPSEGDNGITWMKCQSAEYVPQGALLITHRIMPSDSIEKDVTVIVTDPSMGKELLGQLPSLGSRRTSSFRTRNHFWLLDH</sequence>
<name>E3N060_CAERE</name>
<reference evidence="1" key="1">
    <citation type="submission" date="2007-07" db="EMBL/GenBank/DDBJ databases">
        <title>PCAP assembly of the Caenorhabditis remanei genome.</title>
        <authorList>
            <consortium name="The Caenorhabditis remanei Sequencing Consortium"/>
            <person name="Wilson R.K."/>
        </authorList>
    </citation>
    <scope>NUCLEOTIDE SEQUENCE [LARGE SCALE GENOMIC DNA]</scope>
    <source>
        <strain evidence="1">PB4641</strain>
    </source>
</reference>
<protein>
    <submittedName>
        <fullName evidence="1">Uncharacterized protein</fullName>
    </submittedName>
</protein>
<dbReference type="InParanoid" id="E3N060"/>
<proteinExistence type="predicted"/>
<accession>E3N060</accession>
<gene>
    <name evidence="1" type="ORF">CRE_12184</name>
</gene>
<dbReference type="EMBL" id="DS268504">
    <property type="protein sequence ID" value="EFP13319.1"/>
    <property type="molecule type" value="Genomic_DNA"/>
</dbReference>
<dbReference type="OrthoDB" id="5911009at2759"/>